<gene>
    <name evidence="1" type="ORF">DPEC_G00173050</name>
</gene>
<protein>
    <submittedName>
        <fullName evidence="1">Uncharacterized protein</fullName>
    </submittedName>
</protein>
<organism evidence="1 2">
    <name type="scientific">Dallia pectoralis</name>
    <name type="common">Alaska blackfish</name>
    <dbReference type="NCBI Taxonomy" id="75939"/>
    <lineage>
        <taxon>Eukaryota</taxon>
        <taxon>Metazoa</taxon>
        <taxon>Chordata</taxon>
        <taxon>Craniata</taxon>
        <taxon>Vertebrata</taxon>
        <taxon>Euteleostomi</taxon>
        <taxon>Actinopterygii</taxon>
        <taxon>Neopterygii</taxon>
        <taxon>Teleostei</taxon>
        <taxon>Protacanthopterygii</taxon>
        <taxon>Esociformes</taxon>
        <taxon>Umbridae</taxon>
        <taxon>Dallia</taxon>
    </lineage>
</organism>
<reference evidence="1" key="1">
    <citation type="submission" date="2021-05" db="EMBL/GenBank/DDBJ databases">
        <authorList>
            <person name="Pan Q."/>
            <person name="Jouanno E."/>
            <person name="Zahm M."/>
            <person name="Klopp C."/>
            <person name="Cabau C."/>
            <person name="Louis A."/>
            <person name="Berthelot C."/>
            <person name="Parey E."/>
            <person name="Roest Crollius H."/>
            <person name="Montfort J."/>
            <person name="Robinson-Rechavi M."/>
            <person name="Bouchez O."/>
            <person name="Lampietro C."/>
            <person name="Lopez Roques C."/>
            <person name="Donnadieu C."/>
            <person name="Postlethwait J."/>
            <person name="Bobe J."/>
            <person name="Dillon D."/>
            <person name="Chandos A."/>
            <person name="von Hippel F."/>
            <person name="Guiguen Y."/>
        </authorList>
    </citation>
    <scope>NUCLEOTIDE SEQUENCE</scope>
    <source>
        <strain evidence="1">YG-Jan2019</strain>
    </source>
</reference>
<dbReference type="EMBL" id="CM055741">
    <property type="protein sequence ID" value="KAJ8001786.1"/>
    <property type="molecule type" value="Genomic_DNA"/>
</dbReference>
<dbReference type="Proteomes" id="UP001157502">
    <property type="component" value="Chromosome 14"/>
</dbReference>
<sequence length="256" mass="28530">MKGGEHRYFVCLFKMCSRVVGALSVLLCLGPHTEAKPKLSVNERLWVTLPGEMVSFALKLTTQTNQSAGKLVCRGPPDLRRDIQTWKIPMTATENTNTYALEFTARDSSYSGVYSCNFQTAEIFTVLLVQDKKFQKSSEMQDGCVVFGVLVTALLVFSVLTSICLFKQGNCTTKNKNDGLSKRKRRPKEEKVKISINADTSVSVYASLEPRPASVYEVVVPAVVQEAENCTSSQRKVKTVNATQREENVLSVYENY</sequence>
<proteinExistence type="predicted"/>
<comment type="caution">
    <text evidence="1">The sequence shown here is derived from an EMBL/GenBank/DDBJ whole genome shotgun (WGS) entry which is preliminary data.</text>
</comment>
<evidence type="ECO:0000313" key="1">
    <source>
        <dbReference type="EMBL" id="KAJ8001786.1"/>
    </source>
</evidence>
<keyword evidence="2" id="KW-1185">Reference proteome</keyword>
<evidence type="ECO:0000313" key="2">
    <source>
        <dbReference type="Proteomes" id="UP001157502"/>
    </source>
</evidence>
<accession>A0ACC2GDP9</accession>
<name>A0ACC2GDP9_DALPE</name>